<dbReference type="Gene3D" id="3.80.10.10">
    <property type="entry name" value="Ribonuclease Inhibitor"/>
    <property type="match status" value="1"/>
</dbReference>
<evidence type="ECO:0000313" key="3">
    <source>
        <dbReference type="Proteomes" id="UP000284842"/>
    </source>
</evidence>
<evidence type="ECO:0008006" key="4">
    <source>
        <dbReference type="Google" id="ProtNLM"/>
    </source>
</evidence>
<feature type="compositionally biased region" description="Acidic residues" evidence="1">
    <location>
        <begin position="548"/>
        <end position="561"/>
    </location>
</feature>
<proteinExistence type="predicted"/>
<keyword evidence="3" id="KW-1185">Reference proteome</keyword>
<feature type="region of interest" description="Disordered" evidence="1">
    <location>
        <begin position="532"/>
        <end position="561"/>
    </location>
</feature>
<dbReference type="InParanoid" id="A0A409YCG7"/>
<dbReference type="AlphaFoldDB" id="A0A409YCG7"/>
<accession>A0A409YCG7</accession>
<dbReference type="OrthoDB" id="3543113at2759"/>
<dbReference type="Proteomes" id="UP000284842">
    <property type="component" value="Unassembled WGS sequence"/>
</dbReference>
<evidence type="ECO:0000313" key="2">
    <source>
        <dbReference type="EMBL" id="PPR00707.1"/>
    </source>
</evidence>
<gene>
    <name evidence="2" type="ORF">CVT24_000995</name>
</gene>
<organism evidence="2 3">
    <name type="scientific">Panaeolus cyanescens</name>
    <dbReference type="NCBI Taxonomy" id="181874"/>
    <lineage>
        <taxon>Eukaryota</taxon>
        <taxon>Fungi</taxon>
        <taxon>Dikarya</taxon>
        <taxon>Basidiomycota</taxon>
        <taxon>Agaricomycotina</taxon>
        <taxon>Agaricomycetes</taxon>
        <taxon>Agaricomycetidae</taxon>
        <taxon>Agaricales</taxon>
        <taxon>Agaricineae</taxon>
        <taxon>Galeropsidaceae</taxon>
        <taxon>Panaeolus</taxon>
    </lineage>
</organism>
<dbReference type="EMBL" id="NHTK01001298">
    <property type="protein sequence ID" value="PPR00707.1"/>
    <property type="molecule type" value="Genomic_DNA"/>
</dbReference>
<comment type="caution">
    <text evidence="2">The sequence shown here is derived from an EMBL/GenBank/DDBJ whole genome shotgun (WGS) entry which is preliminary data.</text>
</comment>
<dbReference type="InterPro" id="IPR032675">
    <property type="entry name" value="LRR_dom_sf"/>
</dbReference>
<sequence>MHKVLNNPFILRHIFDQWEPADVKPCCYNSALALSGPVPPSDLEKLQTFGRRVRVYHTSETEEQIDPSVYIIISGALKGNPLFPNLQSIHFYIRHTHPACHAASLIMLFSPSLRDARLTPIYPRGHFNFSFFIQRLVDAPQMTDLSVEYHAFCQKQLDAVLSLKNLTSLAFDMVHTLDYPYVAFNRTVLASLAKLERLQSLAITLSPADWVTRDPDSEENELSVFPNLTTLKLNCLFEDAYRFLTLAKLPSLKRLVHNFRFTSESEPTKLPDLPWNGLLGALKASTTSELTSLEVNPAFGFRRDNRARELLWLKIETGEGLSFAEIADNLLQLNLTSLKFDFPLFRSLSEADFAAMGHAWPTLTSLYVRVISKRAPTPNTTILKLIKDTFPHLSQLGIDIEAGYIDEPCMTTSSANPLRSIEARLFNWEETWTAKFAALVDSLFPQLDSFSHWINTCFHDVKTNPAVHNRVLELQQARRRERNWIRSEYRMPELVQAKDEDEVVYASTSNDTSHNDSGLTILGLDVDESVVSSEDPEEGGFIAYPTYESDDDDSESDYSQH</sequence>
<protein>
    <recommendedName>
        <fullName evidence="4">F-box domain-containing protein</fullName>
    </recommendedName>
</protein>
<name>A0A409YCG7_9AGAR</name>
<evidence type="ECO:0000256" key="1">
    <source>
        <dbReference type="SAM" id="MobiDB-lite"/>
    </source>
</evidence>
<reference evidence="2 3" key="1">
    <citation type="journal article" date="2018" name="Evol. Lett.">
        <title>Horizontal gene cluster transfer increased hallucinogenic mushroom diversity.</title>
        <authorList>
            <person name="Reynolds H.T."/>
            <person name="Vijayakumar V."/>
            <person name="Gluck-Thaler E."/>
            <person name="Korotkin H.B."/>
            <person name="Matheny P.B."/>
            <person name="Slot J.C."/>
        </authorList>
    </citation>
    <scope>NUCLEOTIDE SEQUENCE [LARGE SCALE GENOMIC DNA]</scope>
    <source>
        <strain evidence="2 3">2629</strain>
    </source>
</reference>